<dbReference type="AlphaFoldDB" id="C5B692"/>
<evidence type="ECO:0000313" key="1">
    <source>
        <dbReference type="EMBL" id="ACS43974.1"/>
    </source>
</evidence>
<keyword evidence="2" id="KW-1185">Reference proteome</keyword>
<dbReference type="EMBL" id="CP001511">
    <property type="protein sequence ID" value="ACS43974.1"/>
    <property type="molecule type" value="Genomic_DNA"/>
</dbReference>
<proteinExistence type="predicted"/>
<gene>
    <name evidence="1" type="ordered locus">MexAM1_META2p1222</name>
</gene>
<dbReference type="HOGENOM" id="CLU_2585621_0_0_5"/>
<dbReference type="Proteomes" id="UP000009081">
    <property type="component" value="Plasmid megaplasmid"/>
</dbReference>
<organism evidence="1 2">
    <name type="scientific">Methylorubrum extorquens (strain ATCC 14718 / DSM 1338 / JCM 2805 / NCIMB 9133 / AM1)</name>
    <name type="common">Methylobacterium extorquens</name>
    <dbReference type="NCBI Taxonomy" id="272630"/>
    <lineage>
        <taxon>Bacteria</taxon>
        <taxon>Pseudomonadati</taxon>
        <taxon>Pseudomonadota</taxon>
        <taxon>Alphaproteobacteria</taxon>
        <taxon>Hyphomicrobiales</taxon>
        <taxon>Methylobacteriaceae</taxon>
        <taxon>Methylorubrum</taxon>
    </lineage>
</organism>
<sequence length="80" mass="8034">MARSEATEASSDARGLATRANLSEALSSSVGPAIGAHLSAVPVLHALDRQPVGQVARTGFIHGSAGMSAGYHPEVPKAVS</sequence>
<evidence type="ECO:0000313" key="2">
    <source>
        <dbReference type="Proteomes" id="UP000009081"/>
    </source>
</evidence>
<name>C5B692_METEA</name>
<reference evidence="1 2" key="1">
    <citation type="journal article" date="2009" name="PLoS ONE">
        <title>Methylobacterium genome sequences: a reference blueprint to investigate microbial metabolism of C1 compounds from natural and industrial sources.</title>
        <authorList>
            <person name="Vuilleumier S."/>
            <person name="Chistoserdova L."/>
            <person name="Lee M.-C."/>
            <person name="Bringel F."/>
            <person name="Lajus A."/>
            <person name="Zhou Y."/>
            <person name="Gourion B."/>
            <person name="Barbe V."/>
            <person name="Chang J."/>
            <person name="Cruveiller S."/>
            <person name="Dossat C."/>
            <person name="Gillett W."/>
            <person name="Gruffaz C."/>
            <person name="Haugen E."/>
            <person name="Hourcade E."/>
            <person name="Levy R."/>
            <person name="Mangenot S."/>
            <person name="Muller E."/>
            <person name="Nadalig T."/>
            <person name="Pagni M."/>
            <person name="Penny C."/>
            <person name="Peyraud R."/>
            <person name="Robinson D.G."/>
            <person name="Roche D."/>
            <person name="Rouy Z."/>
            <person name="Saenampechek C."/>
            <person name="Salvignol G."/>
            <person name="Vallenet D."/>
            <person name="Wu Z."/>
            <person name="Marx C.J."/>
            <person name="Vorholt J.A."/>
            <person name="Olson M.V."/>
            <person name="Kaul R."/>
            <person name="Weissenbach J."/>
            <person name="Medigue C."/>
            <person name="Lidstrom M.E."/>
        </authorList>
    </citation>
    <scope>NUCLEOTIDE SEQUENCE [LARGE SCALE GENOMIC DNA]</scope>
    <source>
        <strain evidence="2">ATCC 14718 / DSM 1338 / JCM 2805 / NCIMB 9133 / AM1</strain>
    </source>
</reference>
<accession>C5B692</accession>
<keyword evidence="1" id="KW-0614">Plasmid</keyword>
<protein>
    <submittedName>
        <fullName evidence="1">Uncharacterized protein</fullName>
    </submittedName>
</protein>
<geneLocation type="plasmid" evidence="1 2">
    <name>megaplasmid</name>
</geneLocation>
<dbReference type="KEGG" id="mea:Mex_2p1222"/>